<evidence type="ECO:0000313" key="1">
    <source>
        <dbReference type="EMBL" id="MCS5737299.1"/>
    </source>
</evidence>
<organism evidence="1 2">
    <name type="scientific">Herbiconiux daphne</name>
    <dbReference type="NCBI Taxonomy" id="2970914"/>
    <lineage>
        <taxon>Bacteria</taxon>
        <taxon>Bacillati</taxon>
        <taxon>Actinomycetota</taxon>
        <taxon>Actinomycetes</taxon>
        <taxon>Micrococcales</taxon>
        <taxon>Microbacteriaceae</taxon>
        <taxon>Herbiconiux</taxon>
    </lineage>
</organism>
<accession>A0ABT2HBH4</accession>
<protein>
    <submittedName>
        <fullName evidence="1">Uncharacterized protein</fullName>
    </submittedName>
</protein>
<dbReference type="RefSeq" id="WP_259543653.1">
    <property type="nucleotide sequence ID" value="NZ_JANLCJ010000581.1"/>
</dbReference>
<reference evidence="1" key="1">
    <citation type="submission" date="2022-08" db="EMBL/GenBank/DDBJ databases">
        <authorList>
            <person name="Deng Y."/>
            <person name="Han X.-F."/>
            <person name="Zhang Y.-Q."/>
        </authorList>
    </citation>
    <scope>NUCLEOTIDE SEQUENCE</scope>
    <source>
        <strain evidence="1">CPCC 203386</strain>
    </source>
</reference>
<dbReference type="EMBL" id="JANLCJ010000581">
    <property type="protein sequence ID" value="MCS5737299.1"/>
    <property type="molecule type" value="Genomic_DNA"/>
</dbReference>
<evidence type="ECO:0000313" key="2">
    <source>
        <dbReference type="Proteomes" id="UP001165586"/>
    </source>
</evidence>
<gene>
    <name evidence="1" type="ORF">N1032_26570</name>
</gene>
<name>A0ABT2HBH4_9MICO</name>
<sequence>MIHFKFSVETSRHTPLKGVTVEPETAAEILFFNGLWKEGKLKSFNGEIHTDDFQTVKEIQHHLEELKRLGFFKNVTIRATQDLEL</sequence>
<proteinExistence type="predicted"/>
<keyword evidence="2" id="KW-1185">Reference proteome</keyword>
<dbReference type="Proteomes" id="UP001165586">
    <property type="component" value="Unassembled WGS sequence"/>
</dbReference>
<comment type="caution">
    <text evidence="1">The sequence shown here is derived from an EMBL/GenBank/DDBJ whole genome shotgun (WGS) entry which is preliminary data.</text>
</comment>